<feature type="compositionally biased region" description="Low complexity" evidence="1">
    <location>
        <begin position="153"/>
        <end position="176"/>
    </location>
</feature>
<keyword evidence="3" id="KW-1185">Reference proteome</keyword>
<proteinExistence type="predicted"/>
<comment type="caution">
    <text evidence="2">The sequence shown here is derived from an EMBL/GenBank/DDBJ whole genome shotgun (WGS) entry which is preliminary data.</text>
</comment>
<organism evidence="2 3">
    <name type="scientific">Lithocarpus litseifolius</name>
    <dbReference type="NCBI Taxonomy" id="425828"/>
    <lineage>
        <taxon>Eukaryota</taxon>
        <taxon>Viridiplantae</taxon>
        <taxon>Streptophyta</taxon>
        <taxon>Embryophyta</taxon>
        <taxon>Tracheophyta</taxon>
        <taxon>Spermatophyta</taxon>
        <taxon>Magnoliopsida</taxon>
        <taxon>eudicotyledons</taxon>
        <taxon>Gunneridae</taxon>
        <taxon>Pentapetalae</taxon>
        <taxon>rosids</taxon>
        <taxon>fabids</taxon>
        <taxon>Fagales</taxon>
        <taxon>Fagaceae</taxon>
        <taxon>Lithocarpus</taxon>
    </lineage>
</organism>
<feature type="compositionally biased region" description="Pro residues" evidence="1">
    <location>
        <begin position="196"/>
        <end position="214"/>
    </location>
</feature>
<evidence type="ECO:0000313" key="2">
    <source>
        <dbReference type="EMBL" id="KAL0007290.1"/>
    </source>
</evidence>
<dbReference type="EMBL" id="JAZDWU010000003">
    <property type="protein sequence ID" value="KAL0007290.1"/>
    <property type="molecule type" value="Genomic_DNA"/>
</dbReference>
<name>A0AAW2D9L9_9ROSI</name>
<feature type="region of interest" description="Disordered" evidence="1">
    <location>
        <begin position="152"/>
        <end position="226"/>
    </location>
</feature>
<dbReference type="AlphaFoldDB" id="A0AAW2D9L9"/>
<evidence type="ECO:0000313" key="3">
    <source>
        <dbReference type="Proteomes" id="UP001459277"/>
    </source>
</evidence>
<evidence type="ECO:0000256" key="1">
    <source>
        <dbReference type="SAM" id="MobiDB-lite"/>
    </source>
</evidence>
<reference evidence="2 3" key="1">
    <citation type="submission" date="2024-01" db="EMBL/GenBank/DDBJ databases">
        <title>A telomere-to-telomere, gap-free genome of sweet tea (Lithocarpus litseifolius).</title>
        <authorList>
            <person name="Zhou J."/>
        </authorList>
    </citation>
    <scope>NUCLEOTIDE SEQUENCE [LARGE SCALE GENOMIC DNA]</scope>
    <source>
        <strain evidence="2">Zhou-2022a</strain>
        <tissue evidence="2">Leaf</tissue>
    </source>
</reference>
<accession>A0AAW2D9L9</accession>
<dbReference type="Proteomes" id="UP001459277">
    <property type="component" value="Unassembled WGS sequence"/>
</dbReference>
<protein>
    <submittedName>
        <fullName evidence="2">Uncharacterized protein</fullName>
    </submittedName>
</protein>
<gene>
    <name evidence="2" type="ORF">SO802_008792</name>
</gene>
<feature type="compositionally biased region" description="Polar residues" evidence="1">
    <location>
        <begin position="184"/>
        <end position="195"/>
    </location>
</feature>
<sequence>MIAYLLGPYRLGLHGVSPKTIIGDITVVGDFQLMASAFDDYALYHQTKTPIGFWCRRGLNPKSLIQPSETLPVVLIRYTLIIYREMELQHYRHEHPLDFNKAKGIGLLCSMVGKGGICTPNVSVGNTKKCLCYGCLERVLGPRSRKYLAIRSQNQQQTQPTITNQTNQPTNPAIQNPHEHIKPPSTTTATDQSIKPPQPTPTTDPFNNPPPPTIGPTTTSQPLIQERALEIFPYLQSERGTSEL</sequence>